<dbReference type="PIRSF" id="PIRSF036979">
    <property type="entry name" value="Arginase"/>
    <property type="match status" value="1"/>
</dbReference>
<dbReference type="PRINTS" id="PR00116">
    <property type="entry name" value="ARGINASE"/>
</dbReference>
<keyword evidence="3 5" id="KW-0378">Hydrolase</keyword>
<evidence type="ECO:0000313" key="5">
    <source>
        <dbReference type="EMBL" id="AIE99031.1"/>
    </source>
</evidence>
<gene>
    <name evidence="5" type="primary">speB</name>
</gene>
<dbReference type="SUPFAM" id="SSF52768">
    <property type="entry name" value="Arginase/deacetylase"/>
    <property type="match status" value="1"/>
</dbReference>
<organism evidence="5">
    <name type="scientific">uncultured marine group II/III euryarchaeote KM3_105_E02</name>
    <dbReference type="NCBI Taxonomy" id="1457847"/>
    <lineage>
        <taxon>Archaea</taxon>
        <taxon>Methanobacteriati</taxon>
        <taxon>Methanobacteriota</taxon>
        <taxon>environmental samples</taxon>
    </lineage>
</organism>
<dbReference type="PANTHER" id="PTHR11358">
    <property type="entry name" value="ARGINASE/AGMATINASE"/>
    <property type="match status" value="1"/>
</dbReference>
<feature type="binding site" evidence="4">
    <location>
        <position position="111"/>
    </location>
    <ligand>
        <name>Mn(2+)</name>
        <dbReference type="ChEBI" id="CHEBI:29035"/>
        <label>1</label>
    </ligand>
</feature>
<dbReference type="Pfam" id="PF00491">
    <property type="entry name" value="Arginase"/>
    <property type="match status" value="1"/>
</dbReference>
<feature type="binding site" evidence="4">
    <location>
        <position position="144"/>
    </location>
    <ligand>
        <name>Mn(2+)</name>
        <dbReference type="ChEBI" id="CHEBI:29035"/>
        <label>1</label>
    </ligand>
</feature>
<dbReference type="InterPro" id="IPR023696">
    <property type="entry name" value="Ureohydrolase_dom_sf"/>
</dbReference>
<dbReference type="EC" id="3.5.3.11" evidence="5"/>
<comment type="cofactor">
    <cofactor evidence="4">
        <name>Mn(2+)</name>
        <dbReference type="ChEBI" id="CHEBI:29035"/>
    </cofactor>
    <text evidence="4">Binds 2 manganese ions per subunit.</text>
</comment>
<reference evidence="5" key="1">
    <citation type="journal article" date="2014" name="Genome Biol. Evol.">
        <title>Pangenome evidence for extensive interdomain horizontal transfer affecting lineage core and shell genes in uncultured planktonic thaumarchaeota and euryarchaeota.</title>
        <authorList>
            <person name="Deschamps P."/>
            <person name="Zivanovic Y."/>
            <person name="Moreira D."/>
            <person name="Rodriguez-Valera F."/>
            <person name="Lopez-Garcia P."/>
        </authorList>
    </citation>
    <scope>NUCLEOTIDE SEQUENCE</scope>
</reference>
<evidence type="ECO:0000256" key="2">
    <source>
        <dbReference type="ARBA" id="ARBA00022723"/>
    </source>
</evidence>
<feature type="binding site" evidence="4">
    <location>
        <position position="232"/>
    </location>
    <ligand>
        <name>Mn(2+)</name>
        <dbReference type="ChEBI" id="CHEBI:29035"/>
        <label>2</label>
    </ligand>
</feature>
<keyword evidence="4" id="KW-0464">Manganese</keyword>
<dbReference type="InterPro" id="IPR005925">
    <property type="entry name" value="Agmatinase-rel"/>
</dbReference>
<evidence type="ECO:0000256" key="1">
    <source>
        <dbReference type="ARBA" id="ARBA00009227"/>
    </source>
</evidence>
<evidence type="ECO:0000256" key="4">
    <source>
        <dbReference type="PIRSR" id="PIRSR036979-1"/>
    </source>
</evidence>
<dbReference type="InterPro" id="IPR006035">
    <property type="entry name" value="Ureohydrolase"/>
</dbReference>
<dbReference type="GO" id="GO:0033389">
    <property type="term" value="P:putrescine biosynthetic process from arginine, via agmatine"/>
    <property type="evidence" value="ECO:0007669"/>
    <property type="project" value="TreeGrafter"/>
</dbReference>
<dbReference type="GO" id="GO:0046872">
    <property type="term" value="F:metal ion binding"/>
    <property type="evidence" value="ECO:0007669"/>
    <property type="project" value="UniProtKB-KW"/>
</dbReference>
<protein>
    <submittedName>
        <fullName evidence="5">Agmatinase (SpeB)</fullName>
        <ecNumber evidence="5">3.5.3.11</ecNumber>
    </submittedName>
</protein>
<dbReference type="PROSITE" id="PS51409">
    <property type="entry name" value="ARGINASE_2"/>
    <property type="match status" value="1"/>
</dbReference>
<dbReference type="GO" id="GO:0008783">
    <property type="term" value="F:agmatinase activity"/>
    <property type="evidence" value="ECO:0007669"/>
    <property type="project" value="UniProtKB-EC"/>
</dbReference>
<feature type="binding site" evidence="4">
    <location>
        <position position="142"/>
    </location>
    <ligand>
        <name>Mn(2+)</name>
        <dbReference type="ChEBI" id="CHEBI:29035"/>
        <label>1</label>
    </ligand>
</feature>
<name>A0A075GAS4_9EURY</name>
<feature type="binding site" evidence="4">
    <location>
        <position position="140"/>
    </location>
    <ligand>
        <name>Mn(2+)</name>
        <dbReference type="ChEBI" id="CHEBI:29035"/>
        <label>1</label>
    </ligand>
</feature>
<dbReference type="PANTHER" id="PTHR11358:SF26">
    <property type="entry name" value="GUANIDINO ACID HYDROLASE, MITOCHONDRIAL"/>
    <property type="match status" value="1"/>
</dbReference>
<sequence length="305" mass="32397">MQGSSRPRFLGLEESDSGPWDVVVLPVPFEMTTSWGEGTEKGPAACIEASSQVELYDPLLPNDLPCGLSIHTAEAWGSEAGTLLEQLDSIRDYAAKWLDGGQFPVVLGGEHGILPPLMQAASSHPEIEGDLSGLTLVQVDAHADLRDELGGERFSHGTAVRRALDAGVGKVVQIGTRALSRDEAAFAEDDARVETWFARDFMGVCDGEAGWAALMDRIDSIEGPVWLTFDVDGLDGSLVPDTGTPVPGGLSHWGAVEIIERLFASGAEVIGADVNEIVPGEDRLTQFNAALIVTKIMVAHIASRG</sequence>
<dbReference type="Gene3D" id="3.40.800.10">
    <property type="entry name" value="Ureohydrolase domain"/>
    <property type="match status" value="1"/>
</dbReference>
<evidence type="ECO:0000256" key="3">
    <source>
        <dbReference type="ARBA" id="ARBA00022801"/>
    </source>
</evidence>
<dbReference type="EMBL" id="KF900553">
    <property type="protein sequence ID" value="AIE99031.1"/>
    <property type="molecule type" value="Genomic_DNA"/>
</dbReference>
<dbReference type="NCBIfam" id="TIGR01230">
    <property type="entry name" value="agmatinase"/>
    <property type="match status" value="1"/>
</dbReference>
<feature type="binding site" evidence="4">
    <location>
        <position position="230"/>
    </location>
    <ligand>
        <name>Mn(2+)</name>
        <dbReference type="ChEBI" id="CHEBI:29035"/>
        <label>1</label>
    </ligand>
</feature>
<proteinExistence type="inferred from homology"/>
<dbReference type="AlphaFoldDB" id="A0A075GAS4"/>
<keyword evidence="2 4" id="KW-0479">Metal-binding</keyword>
<comment type="similarity">
    <text evidence="1">Belongs to the arginase family. Agmatinase subfamily.</text>
</comment>
<accession>A0A075GAS4</accession>